<evidence type="ECO:0000313" key="1">
    <source>
        <dbReference type="EMBL" id="MDG3493519.1"/>
    </source>
</evidence>
<reference evidence="1" key="1">
    <citation type="submission" date="2019-05" db="EMBL/GenBank/DDBJ databases">
        <title>Whole genome sequencing of Pseudanabaena catenata USMAC16.</title>
        <authorList>
            <person name="Khan Z."/>
            <person name="Omar W.M."/>
            <person name="Convey P."/>
            <person name="Merican F."/>
            <person name="Najimudin N."/>
        </authorList>
    </citation>
    <scope>NUCLEOTIDE SEQUENCE</scope>
    <source>
        <strain evidence="1">USMAC16</strain>
    </source>
</reference>
<keyword evidence="2" id="KW-1185">Reference proteome</keyword>
<name>A0A9X4M616_9CYAN</name>
<organism evidence="1 2">
    <name type="scientific">Pseudanabaena catenata USMAC16</name>
    <dbReference type="NCBI Taxonomy" id="1855837"/>
    <lineage>
        <taxon>Bacteria</taxon>
        <taxon>Bacillati</taxon>
        <taxon>Cyanobacteriota</taxon>
        <taxon>Cyanophyceae</taxon>
        <taxon>Pseudanabaenales</taxon>
        <taxon>Pseudanabaenaceae</taxon>
        <taxon>Pseudanabaena</taxon>
    </lineage>
</organism>
<proteinExistence type="predicted"/>
<dbReference type="RefSeq" id="WP_158467607.1">
    <property type="nucleotide sequence ID" value="NZ_VBTY01000013.1"/>
</dbReference>
<dbReference type="AlphaFoldDB" id="A0A9X4M616"/>
<comment type="caution">
    <text evidence="1">The sequence shown here is derived from an EMBL/GenBank/DDBJ whole genome shotgun (WGS) entry which is preliminary data.</text>
</comment>
<gene>
    <name evidence="1" type="ORF">FEV09_03010</name>
</gene>
<accession>A0A9X4M616</accession>
<sequence>MLGFVTSTQPTRSAIALKPTYLDKALIGESLKAIAIAIWICPTRQLENMPR</sequence>
<evidence type="ECO:0000313" key="2">
    <source>
        <dbReference type="Proteomes" id="UP001152872"/>
    </source>
</evidence>
<dbReference type="Proteomes" id="UP001152872">
    <property type="component" value="Unassembled WGS sequence"/>
</dbReference>
<dbReference type="EMBL" id="VBTY01000013">
    <property type="protein sequence ID" value="MDG3493519.1"/>
    <property type="molecule type" value="Genomic_DNA"/>
</dbReference>
<protein>
    <submittedName>
        <fullName evidence="1">Uncharacterized protein</fullName>
    </submittedName>
</protein>